<dbReference type="EC" id="6.2.1.14" evidence="8 9"/>
<dbReference type="NCBIfam" id="TIGR01204">
    <property type="entry name" value="bioW"/>
    <property type="match status" value="1"/>
</dbReference>
<comment type="catalytic activity">
    <reaction evidence="8">
        <text>heptanedioate + ATP + CoA = 6-carboxyhexanoyl-CoA + AMP + diphosphate</text>
        <dbReference type="Rhea" id="RHEA:14781"/>
        <dbReference type="ChEBI" id="CHEBI:30616"/>
        <dbReference type="ChEBI" id="CHEBI:33019"/>
        <dbReference type="ChEBI" id="CHEBI:36165"/>
        <dbReference type="ChEBI" id="CHEBI:57287"/>
        <dbReference type="ChEBI" id="CHEBI:57360"/>
        <dbReference type="ChEBI" id="CHEBI:456215"/>
        <dbReference type="EC" id="6.2.1.14"/>
    </reaction>
</comment>
<comment type="cofactor">
    <cofactor evidence="1 8">
        <name>Mg(2+)</name>
        <dbReference type="ChEBI" id="CHEBI:18420"/>
    </cofactor>
</comment>
<dbReference type="InterPro" id="IPR005499">
    <property type="entry name" value="BioW"/>
</dbReference>
<keyword evidence="4 8" id="KW-0547">Nucleotide-binding</keyword>
<evidence type="ECO:0000256" key="5">
    <source>
        <dbReference type="ARBA" id="ARBA00022756"/>
    </source>
</evidence>
<comment type="pathway">
    <text evidence="8">Metabolic intermediate metabolism; pimeloyl-CoA biosynthesis; pimeloyl-CoA from pimelate: step 1/1.</text>
</comment>
<evidence type="ECO:0000256" key="4">
    <source>
        <dbReference type="ARBA" id="ARBA00022741"/>
    </source>
</evidence>
<reference evidence="10" key="1">
    <citation type="journal article" date="2020" name="ISME J.">
        <title>Gammaproteobacteria mediating utilization of methyl-, sulfur- and petroleum organic compounds in deep ocean hydrothermal plumes.</title>
        <authorList>
            <person name="Zhou Z."/>
            <person name="Liu Y."/>
            <person name="Pan J."/>
            <person name="Cron B.R."/>
            <person name="Toner B.M."/>
            <person name="Anantharaman K."/>
            <person name="Breier J.A."/>
            <person name="Dick G.J."/>
            <person name="Li M."/>
        </authorList>
    </citation>
    <scope>NUCLEOTIDE SEQUENCE</scope>
    <source>
        <strain evidence="10">SZUA-1385</strain>
    </source>
</reference>
<sequence>MYSIKMRASKNDRHISGAETIVKRESIESTVNKFIKRAFSHENGIPDFVNIKIEEIKEDITYLDHLSIKTIDCKTKEEAREVAKDILRSQGMREDVIKEAFKIIDKGNMRGASLLNLEGYRLEPNRERGVRVKCISTSEELKEKILKNNIGTERTIDAIAIATKVIDLGVIAELCLSDNLTYTTGYVATRSGYYRITNLKNKGDPGGRIFFVDINKGDIEKIERLIRDLENKPYIIK</sequence>
<dbReference type="NCBIfam" id="NF002360">
    <property type="entry name" value="PRK01322.1"/>
    <property type="match status" value="1"/>
</dbReference>
<dbReference type="Proteomes" id="UP000605144">
    <property type="component" value="Unassembled WGS sequence"/>
</dbReference>
<evidence type="ECO:0000256" key="6">
    <source>
        <dbReference type="ARBA" id="ARBA00022840"/>
    </source>
</evidence>
<dbReference type="GO" id="GO:0042410">
    <property type="term" value="F:6-carboxyhexanoate-CoA ligase activity"/>
    <property type="evidence" value="ECO:0007669"/>
    <property type="project" value="UniProtKB-UniRule"/>
</dbReference>
<evidence type="ECO:0000256" key="1">
    <source>
        <dbReference type="ARBA" id="ARBA00001946"/>
    </source>
</evidence>
<comment type="similarity">
    <text evidence="8">Belongs to the BioW family.</text>
</comment>
<dbReference type="GO" id="GO:0000287">
    <property type="term" value="F:magnesium ion binding"/>
    <property type="evidence" value="ECO:0007669"/>
    <property type="project" value="UniProtKB-UniRule"/>
</dbReference>
<accession>A0A832YS54</accession>
<evidence type="ECO:0000313" key="10">
    <source>
        <dbReference type="EMBL" id="HIP17101.1"/>
    </source>
</evidence>
<proteinExistence type="inferred from homology"/>
<dbReference type="HAMAP" id="MF_00668">
    <property type="entry name" value="BioW"/>
    <property type="match status" value="1"/>
</dbReference>
<dbReference type="Pfam" id="PF03744">
    <property type="entry name" value="BioW"/>
    <property type="match status" value="1"/>
</dbReference>
<evidence type="ECO:0000256" key="2">
    <source>
        <dbReference type="ARBA" id="ARBA00011738"/>
    </source>
</evidence>
<evidence type="ECO:0000256" key="3">
    <source>
        <dbReference type="ARBA" id="ARBA00022598"/>
    </source>
</evidence>
<keyword evidence="6 8" id="KW-0067">ATP-binding</keyword>
<dbReference type="GO" id="GO:0009102">
    <property type="term" value="P:biotin biosynthetic process"/>
    <property type="evidence" value="ECO:0007669"/>
    <property type="project" value="UniProtKB-UniRule"/>
</dbReference>
<evidence type="ECO:0000256" key="8">
    <source>
        <dbReference type="HAMAP-Rule" id="MF_00668"/>
    </source>
</evidence>
<comment type="subunit">
    <text evidence="2 8">Homodimer.</text>
</comment>
<keyword evidence="7 8" id="KW-0460">Magnesium</keyword>
<dbReference type="EMBL" id="DQSV01000044">
    <property type="protein sequence ID" value="HIP17101.1"/>
    <property type="molecule type" value="Genomic_DNA"/>
</dbReference>
<gene>
    <name evidence="8" type="primary">bioW</name>
    <name evidence="10" type="ORF">EYG76_02220</name>
</gene>
<protein>
    <recommendedName>
        <fullName evidence="8 9">6-carboxyhexanoate--CoA ligase</fullName>
        <ecNumber evidence="8 9">6.2.1.14</ecNumber>
    </recommendedName>
    <alternativeName>
        <fullName evidence="8">Pimeloyl-CoA synthase</fullName>
    </alternativeName>
</protein>
<comment type="function">
    <text evidence="8">Catalyzes the transformation of pimelate into pimeloyl-CoA with concomitant hydrolysis of ATP to AMP.</text>
</comment>
<evidence type="ECO:0000256" key="9">
    <source>
        <dbReference type="NCBIfam" id="TIGR01204"/>
    </source>
</evidence>
<dbReference type="GO" id="GO:0005524">
    <property type="term" value="F:ATP binding"/>
    <property type="evidence" value="ECO:0007669"/>
    <property type="project" value="UniProtKB-KW"/>
</dbReference>
<name>A0A832YS54_9EURY</name>
<dbReference type="AlphaFoldDB" id="A0A832YS54"/>
<comment type="caution">
    <text evidence="10">The sequence shown here is derived from an EMBL/GenBank/DDBJ whole genome shotgun (WGS) entry which is preliminary data.</text>
</comment>
<keyword evidence="5 8" id="KW-0093">Biotin biosynthesis</keyword>
<keyword evidence="3 8" id="KW-0436">Ligase</keyword>
<dbReference type="UniPathway" id="UPA00999">
    <property type="reaction ID" value="UER00351"/>
</dbReference>
<evidence type="ECO:0000256" key="7">
    <source>
        <dbReference type="ARBA" id="ARBA00022842"/>
    </source>
</evidence>
<organism evidence="10 11">
    <name type="scientific">Methanothermococcus okinawensis</name>
    <dbReference type="NCBI Taxonomy" id="155863"/>
    <lineage>
        <taxon>Archaea</taxon>
        <taxon>Methanobacteriati</taxon>
        <taxon>Methanobacteriota</taxon>
        <taxon>Methanomada group</taxon>
        <taxon>Methanococci</taxon>
        <taxon>Methanococcales</taxon>
        <taxon>Methanococcaceae</taxon>
        <taxon>Methanothermococcus</taxon>
    </lineage>
</organism>
<evidence type="ECO:0000313" key="11">
    <source>
        <dbReference type="Proteomes" id="UP000605144"/>
    </source>
</evidence>